<dbReference type="RefSeq" id="WP_183671824.1">
    <property type="nucleotide sequence ID" value="NZ_BMPB01000011.1"/>
</dbReference>
<evidence type="ECO:0000256" key="6">
    <source>
        <dbReference type="SAM" id="SignalP"/>
    </source>
</evidence>
<evidence type="ECO:0000256" key="3">
    <source>
        <dbReference type="ARBA" id="ARBA00022729"/>
    </source>
</evidence>
<evidence type="ECO:0000259" key="8">
    <source>
        <dbReference type="Pfam" id="PF14322"/>
    </source>
</evidence>
<dbReference type="InterPro" id="IPR011990">
    <property type="entry name" value="TPR-like_helical_dom_sf"/>
</dbReference>
<keyword evidence="5" id="KW-0998">Cell outer membrane</keyword>
<feature type="signal peptide" evidence="6">
    <location>
        <begin position="1"/>
        <end position="23"/>
    </location>
</feature>
<comment type="subcellular location">
    <subcellularLocation>
        <location evidence="1">Cell outer membrane</location>
    </subcellularLocation>
</comment>
<proteinExistence type="inferred from homology"/>
<keyword evidence="3 6" id="KW-0732">Signal</keyword>
<keyword evidence="10" id="KW-1185">Reference proteome</keyword>
<evidence type="ECO:0000256" key="5">
    <source>
        <dbReference type="ARBA" id="ARBA00023237"/>
    </source>
</evidence>
<feature type="chain" id="PRO_5045674816" description="RagB/SusD family nutrient uptake outer membrane protein" evidence="6">
    <location>
        <begin position="24"/>
        <end position="511"/>
    </location>
</feature>
<comment type="caution">
    <text evidence="9">The sequence shown here is derived from an EMBL/GenBank/DDBJ whole genome shotgun (WGS) entry which is preliminary data.</text>
</comment>
<evidence type="ECO:0000256" key="2">
    <source>
        <dbReference type="ARBA" id="ARBA00006275"/>
    </source>
</evidence>
<dbReference type="InterPro" id="IPR033985">
    <property type="entry name" value="SusD-like_N"/>
</dbReference>
<evidence type="ECO:0000256" key="4">
    <source>
        <dbReference type="ARBA" id="ARBA00023136"/>
    </source>
</evidence>
<evidence type="ECO:0000313" key="10">
    <source>
        <dbReference type="Proteomes" id="UP000533637"/>
    </source>
</evidence>
<evidence type="ECO:0000259" key="7">
    <source>
        <dbReference type="Pfam" id="PF07980"/>
    </source>
</evidence>
<feature type="domain" description="RagB/SusD" evidence="7">
    <location>
        <begin position="263"/>
        <end position="509"/>
    </location>
</feature>
<evidence type="ECO:0000256" key="1">
    <source>
        <dbReference type="ARBA" id="ARBA00004442"/>
    </source>
</evidence>
<dbReference type="CDD" id="cd08977">
    <property type="entry name" value="SusD"/>
    <property type="match status" value="1"/>
</dbReference>
<keyword evidence="4" id="KW-0472">Membrane</keyword>
<feature type="domain" description="SusD-like N-terminal" evidence="8">
    <location>
        <begin position="22"/>
        <end position="214"/>
    </location>
</feature>
<sequence>MKKIFIICFAAALLNTACSSSFLDIPPQSSSTEGSFFKTEDHFTQAINNTYASLRELYNDKGWSMSEMRSDNTHYTRYEAGRGYPTTDKENIADFLVAIENTYVRDMWKSCYTSISKANTVIDRIETKNFSEDFTKKTLGQAKFIRAFVYFQLVQYFGGVPLQLHEVTSAENNDLPRSSVEEVYAQIITDVKEAIDYLKPVSFPQDGSATQGAAKTLYAYVLMTKPDRDYAEAERQLLDVTKMGYDLETEFADVFDTGKKNGKEHIFSIQYQQGDQGQQSSWLYIFLPRTANADVATGVQGSNLVENSGWNVPTSETINLFSDKDKRRDVSIGIAVCNDNDMYTKIDNWFYVGDPEIANYKLALPFIRKYQHAHAKLRNMDDNWPVYRYSDVLLLLAECAVEQGKPNEANKYLNRVRERAGLEAYNGVVTADIVANERRMELAFENHRWFDLIRTGKALEVMKAYGEYIKKEDVGLPANTYNIKPGYLLYPIPFQEMERNKNLTQNEGYLK</sequence>
<protein>
    <recommendedName>
        <fullName evidence="11">RagB/SusD family nutrient uptake outer membrane protein</fullName>
    </recommendedName>
</protein>
<dbReference type="Gene3D" id="1.25.40.390">
    <property type="match status" value="1"/>
</dbReference>
<dbReference type="Proteomes" id="UP000533637">
    <property type="component" value="Unassembled WGS sequence"/>
</dbReference>
<dbReference type="EMBL" id="JACHOC010000008">
    <property type="protein sequence ID" value="MBB4623984.1"/>
    <property type="molecule type" value="Genomic_DNA"/>
</dbReference>
<accession>A0ABR6KT24</accession>
<gene>
    <name evidence="9" type="ORF">GGQ57_003908</name>
</gene>
<organism evidence="9 10">
    <name type="scientific">Parabacteroides faecis</name>
    <dbReference type="NCBI Taxonomy" id="1217282"/>
    <lineage>
        <taxon>Bacteria</taxon>
        <taxon>Pseudomonadati</taxon>
        <taxon>Bacteroidota</taxon>
        <taxon>Bacteroidia</taxon>
        <taxon>Bacteroidales</taxon>
        <taxon>Tannerellaceae</taxon>
        <taxon>Parabacteroides</taxon>
    </lineage>
</organism>
<dbReference type="Pfam" id="PF14322">
    <property type="entry name" value="SusD-like_3"/>
    <property type="match status" value="1"/>
</dbReference>
<dbReference type="InterPro" id="IPR012944">
    <property type="entry name" value="SusD_RagB_dom"/>
</dbReference>
<name>A0ABR6KT24_9BACT</name>
<dbReference type="SUPFAM" id="SSF48452">
    <property type="entry name" value="TPR-like"/>
    <property type="match status" value="1"/>
</dbReference>
<comment type="similarity">
    <text evidence="2">Belongs to the SusD family.</text>
</comment>
<dbReference type="Pfam" id="PF07980">
    <property type="entry name" value="SusD_RagB"/>
    <property type="match status" value="1"/>
</dbReference>
<evidence type="ECO:0000313" key="9">
    <source>
        <dbReference type="EMBL" id="MBB4623984.1"/>
    </source>
</evidence>
<reference evidence="9 10" key="1">
    <citation type="submission" date="2020-08" db="EMBL/GenBank/DDBJ databases">
        <title>Genomic Encyclopedia of Type Strains, Phase IV (KMG-IV): sequencing the most valuable type-strain genomes for metagenomic binning, comparative biology and taxonomic classification.</title>
        <authorList>
            <person name="Goeker M."/>
        </authorList>
    </citation>
    <scope>NUCLEOTIDE SEQUENCE [LARGE SCALE GENOMIC DNA]</scope>
    <source>
        <strain evidence="9 10">DSM 102983</strain>
    </source>
</reference>
<evidence type="ECO:0008006" key="11">
    <source>
        <dbReference type="Google" id="ProtNLM"/>
    </source>
</evidence>